<dbReference type="InterPro" id="IPR052554">
    <property type="entry name" value="2-oxoglutarate_synth_KorC"/>
</dbReference>
<dbReference type="InterPro" id="IPR019752">
    <property type="entry name" value="Pyrv/ketoisovalerate_OxRed_cat"/>
</dbReference>
<feature type="domain" description="Pyruvate/ketoisovalerate oxidoreductase catalytic" evidence="2">
    <location>
        <begin position="11"/>
        <end position="173"/>
    </location>
</feature>
<keyword evidence="1" id="KW-0560">Oxidoreductase</keyword>
<gene>
    <name evidence="3" type="ORF">H8D96_09425</name>
</gene>
<evidence type="ECO:0000313" key="3">
    <source>
        <dbReference type="EMBL" id="MBC8432129.1"/>
    </source>
</evidence>
<proteinExistence type="predicted"/>
<evidence type="ECO:0000313" key="4">
    <source>
        <dbReference type="Proteomes" id="UP000605201"/>
    </source>
</evidence>
<name>A0A8J6NY53_9BACT</name>
<organism evidence="3 4">
    <name type="scientific">Candidatus Desulfatibia vada</name>
    <dbReference type="NCBI Taxonomy" id="2841696"/>
    <lineage>
        <taxon>Bacteria</taxon>
        <taxon>Pseudomonadati</taxon>
        <taxon>Thermodesulfobacteriota</taxon>
        <taxon>Desulfobacteria</taxon>
        <taxon>Desulfobacterales</taxon>
        <taxon>Desulfobacterales incertae sedis</taxon>
        <taxon>Candidatus Desulfatibia</taxon>
    </lineage>
</organism>
<dbReference type="EMBL" id="JACNIG010000207">
    <property type="protein sequence ID" value="MBC8432129.1"/>
    <property type="molecule type" value="Genomic_DNA"/>
</dbReference>
<dbReference type="InterPro" id="IPR002869">
    <property type="entry name" value="Pyrv_flavodox_OxRed_cen"/>
</dbReference>
<dbReference type="Gene3D" id="3.40.920.10">
    <property type="entry name" value="Pyruvate-ferredoxin oxidoreductase, PFOR, domain III"/>
    <property type="match status" value="1"/>
</dbReference>
<dbReference type="AlphaFoldDB" id="A0A8J6NY53"/>
<evidence type="ECO:0000256" key="1">
    <source>
        <dbReference type="ARBA" id="ARBA00023002"/>
    </source>
</evidence>
<protein>
    <submittedName>
        <fullName evidence="3">2-oxoacid:acceptor oxidoreductase family protein</fullName>
    </submittedName>
</protein>
<evidence type="ECO:0000259" key="2">
    <source>
        <dbReference type="Pfam" id="PF01558"/>
    </source>
</evidence>
<accession>A0A8J6NY53</accession>
<dbReference type="Proteomes" id="UP000605201">
    <property type="component" value="Unassembled WGS sequence"/>
</dbReference>
<dbReference type="GO" id="GO:0016903">
    <property type="term" value="F:oxidoreductase activity, acting on the aldehyde or oxo group of donors"/>
    <property type="evidence" value="ECO:0007669"/>
    <property type="project" value="InterPro"/>
</dbReference>
<sequence length="179" mass="19166">MQKEVMFAGFGGQGILLIGDILAHAGMEAGFEVAWIPSYGPEMRGGTAYCLVVISDRAIGSPVIRNPLHLIAMNRPSLEKFAPLVKPDGVVVINSSLISIKSGRDDVDELLIPANDIAQEAGSVKAANIVALAAFVARSKIVEFDLLRECVKEHFAGREKLIPINMEALEQGRKAAMGI</sequence>
<comment type="caution">
    <text evidence="3">The sequence shown here is derived from an EMBL/GenBank/DDBJ whole genome shotgun (WGS) entry which is preliminary data.</text>
</comment>
<reference evidence="3 4" key="1">
    <citation type="submission" date="2020-08" db="EMBL/GenBank/DDBJ databases">
        <title>Bridging the membrane lipid divide: bacteria of the FCB group superphylum have the potential to synthesize archaeal ether lipids.</title>
        <authorList>
            <person name="Villanueva L."/>
            <person name="Von Meijenfeldt F.A.B."/>
            <person name="Westbye A.B."/>
            <person name="Yadav S."/>
            <person name="Hopmans E.C."/>
            <person name="Dutilh B.E."/>
            <person name="Sinninghe Damste J.S."/>
        </authorList>
    </citation>
    <scope>NUCLEOTIDE SEQUENCE [LARGE SCALE GENOMIC DNA]</scope>
    <source>
        <strain evidence="3">NIOZ-UU17</strain>
    </source>
</reference>
<dbReference type="Pfam" id="PF01558">
    <property type="entry name" value="POR"/>
    <property type="match status" value="1"/>
</dbReference>
<dbReference type="SUPFAM" id="SSF53323">
    <property type="entry name" value="Pyruvate-ferredoxin oxidoreductase, PFOR, domain III"/>
    <property type="match status" value="1"/>
</dbReference>
<dbReference type="PANTHER" id="PTHR42730">
    <property type="entry name" value="2-OXOGLUTARATE SYNTHASE SUBUNIT KORC"/>
    <property type="match status" value="1"/>
</dbReference>
<dbReference type="PANTHER" id="PTHR42730:SF1">
    <property type="entry name" value="2-OXOGLUTARATE SYNTHASE SUBUNIT KORC"/>
    <property type="match status" value="1"/>
</dbReference>